<feature type="compositionally biased region" description="Polar residues" evidence="7">
    <location>
        <begin position="339"/>
        <end position="353"/>
    </location>
</feature>
<feature type="region of interest" description="Disordered" evidence="7">
    <location>
        <begin position="792"/>
        <end position="851"/>
    </location>
</feature>
<keyword evidence="2 6" id="KW-0547">Nucleotide-binding</keyword>
<dbReference type="Pfam" id="PF00069">
    <property type="entry name" value="Pkinase"/>
    <property type="match status" value="1"/>
</dbReference>
<evidence type="ECO:0000313" key="9">
    <source>
        <dbReference type="EMBL" id="KAH8108041.1"/>
    </source>
</evidence>
<feature type="compositionally biased region" description="Low complexity" evidence="7">
    <location>
        <begin position="107"/>
        <end position="121"/>
    </location>
</feature>
<keyword evidence="1" id="KW-0808">Transferase</keyword>
<feature type="compositionally biased region" description="Low complexity" evidence="7">
    <location>
        <begin position="792"/>
        <end position="810"/>
    </location>
</feature>
<dbReference type="OrthoDB" id="5337378at2759"/>
<dbReference type="PROSITE" id="PS50011">
    <property type="entry name" value="PROTEIN_KINASE_DOM"/>
    <property type="match status" value="1"/>
</dbReference>
<dbReference type="InterPro" id="IPR017441">
    <property type="entry name" value="Protein_kinase_ATP_BS"/>
</dbReference>
<feature type="region of interest" description="Disordered" evidence="7">
    <location>
        <begin position="230"/>
        <end position="276"/>
    </location>
</feature>
<comment type="similarity">
    <text evidence="5">Belongs to the protein kinase superfamily. Ser/Thr protein kinase family. GCN2 subfamily.</text>
</comment>
<feature type="compositionally biased region" description="Polar residues" evidence="7">
    <location>
        <begin position="316"/>
        <end position="327"/>
    </location>
</feature>
<feature type="region of interest" description="Disordered" evidence="7">
    <location>
        <begin position="296"/>
        <end position="404"/>
    </location>
</feature>
<feature type="compositionally biased region" description="Basic and acidic residues" evidence="7">
    <location>
        <begin position="9"/>
        <end position="20"/>
    </location>
</feature>
<feature type="compositionally biased region" description="Basic and acidic residues" evidence="7">
    <location>
        <begin position="679"/>
        <end position="690"/>
    </location>
</feature>
<protein>
    <recommendedName>
        <fullName evidence="8">Protein kinase domain-containing protein</fullName>
    </recommendedName>
</protein>
<feature type="region of interest" description="Disordered" evidence="7">
    <location>
        <begin position="1"/>
        <end position="155"/>
    </location>
</feature>
<keyword evidence="3" id="KW-0418">Kinase</keyword>
<dbReference type="GO" id="GO:0005634">
    <property type="term" value="C:nucleus"/>
    <property type="evidence" value="ECO:0007669"/>
    <property type="project" value="TreeGrafter"/>
</dbReference>
<dbReference type="GO" id="GO:0005737">
    <property type="term" value="C:cytoplasm"/>
    <property type="evidence" value="ECO:0007669"/>
    <property type="project" value="TreeGrafter"/>
</dbReference>
<feature type="region of interest" description="Disordered" evidence="7">
    <location>
        <begin position="679"/>
        <end position="722"/>
    </location>
</feature>
<organism evidence="9 10">
    <name type="scientific">Cristinia sonorae</name>
    <dbReference type="NCBI Taxonomy" id="1940300"/>
    <lineage>
        <taxon>Eukaryota</taxon>
        <taxon>Fungi</taxon>
        <taxon>Dikarya</taxon>
        <taxon>Basidiomycota</taxon>
        <taxon>Agaricomycotina</taxon>
        <taxon>Agaricomycetes</taxon>
        <taxon>Agaricomycetidae</taxon>
        <taxon>Agaricales</taxon>
        <taxon>Pleurotineae</taxon>
        <taxon>Stephanosporaceae</taxon>
        <taxon>Cristinia</taxon>
    </lineage>
</organism>
<dbReference type="AlphaFoldDB" id="A0A8K0UY82"/>
<feature type="binding site" evidence="6">
    <location>
        <position position="911"/>
    </location>
    <ligand>
        <name>ATP</name>
        <dbReference type="ChEBI" id="CHEBI:30616"/>
    </ligand>
</feature>
<dbReference type="Gene3D" id="3.30.200.20">
    <property type="entry name" value="Phosphorylase Kinase, domain 1"/>
    <property type="match status" value="1"/>
</dbReference>
<keyword evidence="4 6" id="KW-0067">ATP-binding</keyword>
<name>A0A8K0UY82_9AGAR</name>
<dbReference type="PANTHER" id="PTHR11042">
    <property type="entry name" value="EUKARYOTIC TRANSLATION INITIATION FACTOR 2-ALPHA KINASE EIF2-ALPHA KINASE -RELATED"/>
    <property type="match status" value="1"/>
</dbReference>
<dbReference type="EMBL" id="JAEVFJ010000001">
    <property type="protein sequence ID" value="KAH8108041.1"/>
    <property type="molecule type" value="Genomic_DNA"/>
</dbReference>
<evidence type="ECO:0000256" key="3">
    <source>
        <dbReference type="ARBA" id="ARBA00022777"/>
    </source>
</evidence>
<evidence type="ECO:0000256" key="1">
    <source>
        <dbReference type="ARBA" id="ARBA00022679"/>
    </source>
</evidence>
<comment type="caution">
    <text evidence="9">The sequence shown here is derived from an EMBL/GenBank/DDBJ whole genome shotgun (WGS) entry which is preliminary data.</text>
</comment>
<dbReference type="GO" id="GO:0005524">
    <property type="term" value="F:ATP binding"/>
    <property type="evidence" value="ECO:0007669"/>
    <property type="project" value="UniProtKB-UniRule"/>
</dbReference>
<feature type="region of interest" description="Disordered" evidence="7">
    <location>
        <begin position="600"/>
        <end position="619"/>
    </location>
</feature>
<dbReference type="InterPro" id="IPR011009">
    <property type="entry name" value="Kinase-like_dom_sf"/>
</dbReference>
<dbReference type="PROSITE" id="PS00107">
    <property type="entry name" value="PROTEIN_KINASE_ATP"/>
    <property type="match status" value="1"/>
</dbReference>
<reference evidence="9" key="1">
    <citation type="journal article" date="2021" name="New Phytol.">
        <title>Evolutionary innovations through gain and loss of genes in the ectomycorrhizal Boletales.</title>
        <authorList>
            <person name="Wu G."/>
            <person name="Miyauchi S."/>
            <person name="Morin E."/>
            <person name="Kuo A."/>
            <person name="Drula E."/>
            <person name="Varga T."/>
            <person name="Kohler A."/>
            <person name="Feng B."/>
            <person name="Cao Y."/>
            <person name="Lipzen A."/>
            <person name="Daum C."/>
            <person name="Hundley H."/>
            <person name="Pangilinan J."/>
            <person name="Johnson J."/>
            <person name="Barry K."/>
            <person name="LaButti K."/>
            <person name="Ng V."/>
            <person name="Ahrendt S."/>
            <person name="Min B."/>
            <person name="Choi I.G."/>
            <person name="Park H."/>
            <person name="Plett J.M."/>
            <person name="Magnuson J."/>
            <person name="Spatafora J.W."/>
            <person name="Nagy L.G."/>
            <person name="Henrissat B."/>
            <person name="Grigoriev I.V."/>
            <person name="Yang Z.L."/>
            <person name="Xu J."/>
            <person name="Martin F.M."/>
        </authorList>
    </citation>
    <scope>NUCLEOTIDE SEQUENCE</scope>
    <source>
        <strain evidence="9">KKN 215</strain>
    </source>
</reference>
<dbReference type="InterPro" id="IPR050339">
    <property type="entry name" value="CC_SR_Kinase"/>
</dbReference>
<dbReference type="PROSITE" id="PS00108">
    <property type="entry name" value="PROTEIN_KINASE_ST"/>
    <property type="match status" value="1"/>
</dbReference>
<feature type="compositionally biased region" description="Polar residues" evidence="7">
    <location>
        <begin position="447"/>
        <end position="460"/>
    </location>
</feature>
<dbReference type="Proteomes" id="UP000813824">
    <property type="component" value="Unassembled WGS sequence"/>
</dbReference>
<gene>
    <name evidence="9" type="ORF">BXZ70DRAFT_32242</name>
</gene>
<dbReference type="GO" id="GO:0004672">
    <property type="term" value="F:protein kinase activity"/>
    <property type="evidence" value="ECO:0007669"/>
    <property type="project" value="InterPro"/>
</dbReference>
<feature type="compositionally biased region" description="Low complexity" evidence="7">
    <location>
        <begin position="363"/>
        <end position="373"/>
    </location>
</feature>
<feature type="region of interest" description="Disordered" evidence="7">
    <location>
        <begin position="647"/>
        <end position="667"/>
    </location>
</feature>
<accession>A0A8K0UY82</accession>
<feature type="compositionally biased region" description="Low complexity" evidence="7">
    <location>
        <begin position="64"/>
        <end position="76"/>
    </location>
</feature>
<evidence type="ECO:0000256" key="4">
    <source>
        <dbReference type="ARBA" id="ARBA00022840"/>
    </source>
</evidence>
<feature type="compositionally biased region" description="Polar residues" evidence="7">
    <location>
        <begin position="380"/>
        <end position="404"/>
    </location>
</feature>
<evidence type="ECO:0000313" key="10">
    <source>
        <dbReference type="Proteomes" id="UP000813824"/>
    </source>
</evidence>
<keyword evidence="10" id="KW-1185">Reference proteome</keyword>
<feature type="region of interest" description="Disordered" evidence="7">
    <location>
        <begin position="418"/>
        <end position="516"/>
    </location>
</feature>
<evidence type="ECO:0000256" key="2">
    <source>
        <dbReference type="ARBA" id="ARBA00022741"/>
    </source>
</evidence>
<sequence>MLATTPTSEYRHYRPIRRDASPYSKHATPIRISGAPSAYRAPILTPSPLKRQAMPQPMDEDDVFSSPLPASFSPAPGRDTAATTSRPPRARLWQEKDGDDDGYFLAPSSSNSHPLVPSSSPMPLRTPIKKSSRPALSTKHLNSPTSAAAAGTKRKPVPVAFATPSRKRTLTPLTTAREADDGESSALGFDRLAPIAAPRFTRTPHTKAETEFTLGRQTDSMTRLRIQDRDTHGMSGDESGYDSGPELHELSGAGKRLAPTTVKGKGKMKPPPLLPNPGFNLLLKGKVHEDEVVEAISPGGHVTKRRARSRPVSAELRSSAQSVQSTPFADKAAKAQDSPALSTASPSTVQFPTLNMMRLRKISNSSTTSSEGSPRPRQRMTVTNLPRIRTQSNNTTSRQPLSRLSSVSSATLFFGPAIPQPDKPLTSSTSGDSHLSVPGPVRPLMNTRHSFAGTTKSSPWSAGRDSDEEAEFFFGDGPADSSFSFSLTGDTPSPKKKQRTESIEPLPKKFRPRDSGIVLDESDGGELFGDDAVPRASTSVSTMGSNSDSEALVTPGFGPGEHSGWPTVVNLDDSDGEFIHSDGLATGSGDEFIMRYLTGGAQSSGKSQPGEPKRVPGTPVKKVRTAQIIDRPWQSAVAHKIGFPEFDAPPVPGAPNGKGKPRKSLPAAFPIPATTVKAPRPERTRRDALKPADPPVVSMDVEGDAEEEEASPTMRRDGRYDGLGLGRPPVPPFGVGVAGRGSAVAAKSGRMPWLMRRSSSGAFSSGSETCTSVTATPTRPVAKAWNIATAQHSGASGTSSSSNSALALDSPTASAVARHFPTPGVPHQRGHTDNPSPKKRTGLFAQPAPRHSFPLQSGFLRTRRSIAFGEEQAGRFEHHFVEIDELGRGEFGRVMKARYKQGSKEVFAVKKSKRYEGVKHRRRLREEVEVLKHLSKAAGNRGFGTHDQTFSQAHPAALGRHPNVLGYIDSWEEDETLYIQTELCELGNFSSFLWTYGKAFPVLDEARVWKIFADLSSGLEFIHDAGVIHLDLKPANIFITGEGRLKIGDFGMASVWPRPVEPVATPKAAASESSGFEREGDKLYLAPEVLQGKYSKAADIFSLGLTMLETATNIVVPDQGESWHRLRHDDFAQVDFSSLSYQLVDLLKGMLQSEPSLRFNATQVSRHPVVRNAREHMDQMRIISGATFAASPLSSVPEGWLEDILDEDHVMDTSL</sequence>
<evidence type="ECO:0000259" key="8">
    <source>
        <dbReference type="PROSITE" id="PS50011"/>
    </source>
</evidence>
<feature type="domain" description="Protein kinase" evidence="8">
    <location>
        <begin position="880"/>
        <end position="1170"/>
    </location>
</feature>
<dbReference type="Gene3D" id="1.10.510.10">
    <property type="entry name" value="Transferase(Phosphotransferase) domain 1"/>
    <property type="match status" value="1"/>
</dbReference>
<dbReference type="InterPro" id="IPR000719">
    <property type="entry name" value="Prot_kinase_dom"/>
</dbReference>
<proteinExistence type="inferred from homology"/>
<evidence type="ECO:0000256" key="5">
    <source>
        <dbReference type="ARBA" id="ARBA00037982"/>
    </source>
</evidence>
<dbReference type="InterPro" id="IPR008271">
    <property type="entry name" value="Ser/Thr_kinase_AS"/>
</dbReference>
<evidence type="ECO:0000256" key="7">
    <source>
        <dbReference type="SAM" id="MobiDB-lite"/>
    </source>
</evidence>
<evidence type="ECO:0000256" key="6">
    <source>
        <dbReference type="PROSITE-ProRule" id="PRU10141"/>
    </source>
</evidence>
<feature type="compositionally biased region" description="Polar residues" evidence="7">
    <location>
        <begin position="481"/>
        <end position="491"/>
    </location>
</feature>
<feature type="compositionally biased region" description="Acidic residues" evidence="7">
    <location>
        <begin position="701"/>
        <end position="710"/>
    </location>
</feature>
<dbReference type="SMART" id="SM00220">
    <property type="entry name" value="S_TKc"/>
    <property type="match status" value="1"/>
</dbReference>
<dbReference type="SUPFAM" id="SSF56112">
    <property type="entry name" value="Protein kinase-like (PK-like)"/>
    <property type="match status" value="1"/>
</dbReference>